<dbReference type="Proteomes" id="UP001589627">
    <property type="component" value="Unassembled WGS sequence"/>
</dbReference>
<keyword evidence="1" id="KW-0472">Membrane</keyword>
<proteinExistence type="predicted"/>
<feature type="transmembrane region" description="Helical" evidence="1">
    <location>
        <begin position="98"/>
        <end position="119"/>
    </location>
</feature>
<evidence type="ECO:0000313" key="2">
    <source>
        <dbReference type="EMBL" id="MFB9834549.1"/>
    </source>
</evidence>
<keyword evidence="1" id="KW-0812">Transmembrane</keyword>
<organism evidence="2 3">
    <name type="scientific">Actinoallomurus acaciae</name>
    <dbReference type="NCBI Taxonomy" id="502577"/>
    <lineage>
        <taxon>Bacteria</taxon>
        <taxon>Bacillati</taxon>
        <taxon>Actinomycetota</taxon>
        <taxon>Actinomycetes</taxon>
        <taxon>Streptosporangiales</taxon>
        <taxon>Thermomonosporaceae</taxon>
        <taxon>Actinoallomurus</taxon>
    </lineage>
</organism>
<gene>
    <name evidence="2" type="ORF">ACFFNX_20400</name>
</gene>
<dbReference type="Pfam" id="PF12730">
    <property type="entry name" value="ABC2_membrane_4"/>
    <property type="match status" value="1"/>
</dbReference>
<feature type="transmembrane region" description="Helical" evidence="1">
    <location>
        <begin position="125"/>
        <end position="148"/>
    </location>
</feature>
<evidence type="ECO:0000313" key="3">
    <source>
        <dbReference type="Proteomes" id="UP001589627"/>
    </source>
</evidence>
<sequence>MNTIAYITFRGMLGRRRALLLFILPAVLLLLSIGLRVTGNADLDTAAALLTQFGLGALLPLLALLAGTGVIGPEIDDGQIMYIMTKPIARPVISTTKYLVAVALVVGFGVVPIFVSGLIMNGLTAGLASGFALGALVGGIAYCALFVALAVMSRFAVTIGLIYALVWENLIGRYASGVRTLSVRQWAISVTDLATNATSVTSEVHLSTAVPLLIVLTALGVAVAGWKLRTLSITGSD</sequence>
<feature type="transmembrane region" description="Helical" evidence="1">
    <location>
        <begin position="209"/>
        <end position="228"/>
    </location>
</feature>
<accession>A0ABV5YHL6</accession>
<dbReference type="EMBL" id="JBHLZP010000145">
    <property type="protein sequence ID" value="MFB9834549.1"/>
    <property type="molecule type" value="Genomic_DNA"/>
</dbReference>
<protein>
    <submittedName>
        <fullName evidence="2">ABC transporter permease</fullName>
    </submittedName>
</protein>
<keyword evidence="3" id="KW-1185">Reference proteome</keyword>
<dbReference type="RefSeq" id="WP_378204360.1">
    <property type="nucleotide sequence ID" value="NZ_JBHLZP010000145.1"/>
</dbReference>
<name>A0ABV5YHL6_9ACTN</name>
<evidence type="ECO:0000256" key="1">
    <source>
        <dbReference type="SAM" id="Phobius"/>
    </source>
</evidence>
<feature type="transmembrane region" description="Helical" evidence="1">
    <location>
        <begin position="46"/>
        <end position="71"/>
    </location>
</feature>
<reference evidence="2 3" key="1">
    <citation type="submission" date="2024-09" db="EMBL/GenBank/DDBJ databases">
        <authorList>
            <person name="Sun Q."/>
            <person name="Mori K."/>
        </authorList>
    </citation>
    <scope>NUCLEOTIDE SEQUENCE [LARGE SCALE GENOMIC DNA]</scope>
    <source>
        <strain evidence="2 3">TBRC 0563</strain>
    </source>
</reference>
<comment type="caution">
    <text evidence="2">The sequence shown here is derived from an EMBL/GenBank/DDBJ whole genome shotgun (WGS) entry which is preliminary data.</text>
</comment>
<keyword evidence="1" id="KW-1133">Transmembrane helix</keyword>